<organism evidence="2">
    <name type="scientific">Schlesneria paludicola</name>
    <dbReference type="NCBI Taxonomy" id="360056"/>
    <lineage>
        <taxon>Bacteria</taxon>
        <taxon>Pseudomonadati</taxon>
        <taxon>Planctomycetota</taxon>
        <taxon>Planctomycetia</taxon>
        <taxon>Planctomycetales</taxon>
        <taxon>Planctomycetaceae</taxon>
        <taxon>Schlesneria</taxon>
    </lineage>
</organism>
<gene>
    <name evidence="2" type="ORF">ENS64_04030</name>
</gene>
<feature type="region of interest" description="Disordered" evidence="1">
    <location>
        <begin position="39"/>
        <end position="59"/>
    </location>
</feature>
<sequence>MDTYGWAADMVLMKAGRPHDLRCPTNPMRGLEKLNDFIGSSSAEGDEAPADRRNKGACNGIDTLPTATRVRLLGEMIKNKGINTNYSTSWFASRGQPILTRVGNVLYVDTDPFRDAAGVDVQGDDMKDLKNVTGPLTRRDLDNSDVPTSNIPMLGDAAPGDSDEALLVETIVDNTGNVVDPGLIRGARLTETMNDGPARWLTDRIELIEEDNTGGGTDSRVPAKAFIPDNYPNVGEIITPGGNDTTVGTEYFYASNNTLGLILQDTRDWYAWHRGQCNVLMADGSVKTMIDRNGDGFLNPGFPAGAGTIATDGYASGECEINNFEVFCGTFLSRDLILKEKFEN</sequence>
<dbReference type="InterPro" id="IPR027558">
    <property type="entry name" value="Pre_pil_HX9DG_C"/>
</dbReference>
<protein>
    <submittedName>
        <fullName evidence="2">DUF1559 domain-containing protein</fullName>
    </submittedName>
</protein>
<evidence type="ECO:0000313" key="2">
    <source>
        <dbReference type="EMBL" id="HGT38417.1"/>
    </source>
</evidence>
<dbReference type="EMBL" id="DSVQ01000007">
    <property type="protein sequence ID" value="HGT38417.1"/>
    <property type="molecule type" value="Genomic_DNA"/>
</dbReference>
<reference evidence="2" key="1">
    <citation type="journal article" date="2020" name="mSystems">
        <title>Genome- and Community-Level Interaction Insights into Carbon Utilization and Element Cycling Functions of Hydrothermarchaeota in Hydrothermal Sediment.</title>
        <authorList>
            <person name="Zhou Z."/>
            <person name="Liu Y."/>
            <person name="Xu W."/>
            <person name="Pan J."/>
            <person name="Luo Z.H."/>
            <person name="Li M."/>
        </authorList>
    </citation>
    <scope>NUCLEOTIDE SEQUENCE [LARGE SCALE GENOMIC DNA]</scope>
    <source>
        <strain evidence="2">SpSt-508</strain>
    </source>
</reference>
<proteinExistence type="predicted"/>
<accession>A0A7C4LM13</accession>
<dbReference type="AlphaFoldDB" id="A0A7C4LM13"/>
<comment type="caution">
    <text evidence="2">The sequence shown here is derived from an EMBL/GenBank/DDBJ whole genome shotgun (WGS) entry which is preliminary data.</text>
</comment>
<dbReference type="NCBIfam" id="TIGR04294">
    <property type="entry name" value="pre_pil_HX9DG"/>
    <property type="match status" value="1"/>
</dbReference>
<name>A0A7C4LM13_9PLAN</name>
<evidence type="ECO:0000256" key="1">
    <source>
        <dbReference type="SAM" id="MobiDB-lite"/>
    </source>
</evidence>